<reference evidence="3" key="1">
    <citation type="submission" date="2015-07" db="EMBL/GenBank/DDBJ databases">
        <title>Genome sequencing of Sunxiuqinia dokdonensis strain SK.</title>
        <authorList>
            <person name="Ahn S."/>
            <person name="Kim B.-C."/>
        </authorList>
    </citation>
    <scope>NUCLEOTIDE SEQUENCE [LARGE SCALE GENOMIC DNA]</scope>
    <source>
        <strain evidence="3">SK</strain>
    </source>
</reference>
<dbReference type="STRING" id="1409788.NC99_01060"/>
<dbReference type="Pfam" id="PF08707">
    <property type="entry name" value="PriCT_2"/>
    <property type="match status" value="1"/>
</dbReference>
<evidence type="ECO:0000313" key="3">
    <source>
        <dbReference type="Proteomes" id="UP000036958"/>
    </source>
</evidence>
<name>A0A0L8VFA7_9BACT</name>
<dbReference type="OrthoDB" id="1522635at2"/>
<proteinExistence type="predicted"/>
<evidence type="ECO:0000259" key="1">
    <source>
        <dbReference type="Pfam" id="PF08707"/>
    </source>
</evidence>
<evidence type="ECO:0000313" key="2">
    <source>
        <dbReference type="EMBL" id="KOH47063.1"/>
    </source>
</evidence>
<feature type="domain" description="Primase C-terminal 2" evidence="1">
    <location>
        <begin position="62"/>
        <end position="128"/>
    </location>
</feature>
<sequence>MKANFDLEIWLTNRRPFNPEDWLEKPKQRKLRPRQTQTIKNETGIQHDIEVVVRRIEAHQLDLTMNYQDWLIVGFALADGLGETGRDYYHRLSRFHPSYNQADCDRQYSKCLQGRRSGVSIKTFFYLAQSAGINIKV</sequence>
<accession>A0A0L8VFA7</accession>
<comment type="caution">
    <text evidence="2">The sequence shown here is derived from an EMBL/GenBank/DDBJ whole genome shotgun (WGS) entry which is preliminary data.</text>
</comment>
<organism evidence="2 3">
    <name type="scientific">Sunxiuqinia dokdonensis</name>
    <dbReference type="NCBI Taxonomy" id="1409788"/>
    <lineage>
        <taxon>Bacteria</taxon>
        <taxon>Pseudomonadati</taxon>
        <taxon>Bacteroidota</taxon>
        <taxon>Bacteroidia</taxon>
        <taxon>Marinilabiliales</taxon>
        <taxon>Prolixibacteraceae</taxon>
        <taxon>Sunxiuqinia</taxon>
    </lineage>
</organism>
<dbReference type="InterPro" id="IPR014819">
    <property type="entry name" value="PriCT_2"/>
</dbReference>
<gene>
    <name evidence="2" type="ORF">NC99_01060</name>
</gene>
<dbReference type="EMBL" id="LGIA01000006">
    <property type="protein sequence ID" value="KOH47063.1"/>
    <property type="molecule type" value="Genomic_DNA"/>
</dbReference>
<dbReference type="AlphaFoldDB" id="A0A0L8VFA7"/>
<protein>
    <recommendedName>
        <fullName evidence="1">Primase C-terminal 2 domain-containing protein</fullName>
    </recommendedName>
</protein>
<dbReference type="Proteomes" id="UP000036958">
    <property type="component" value="Unassembled WGS sequence"/>
</dbReference>
<dbReference type="RefSeq" id="WP_053178740.1">
    <property type="nucleotide sequence ID" value="NZ_LGIA01000006.1"/>
</dbReference>
<keyword evidence="3" id="KW-1185">Reference proteome</keyword>
<dbReference type="GO" id="GO:0016817">
    <property type="term" value="F:hydrolase activity, acting on acid anhydrides"/>
    <property type="evidence" value="ECO:0007669"/>
    <property type="project" value="InterPro"/>
</dbReference>